<evidence type="ECO:0000256" key="3">
    <source>
        <dbReference type="ARBA" id="ARBA00023163"/>
    </source>
</evidence>
<evidence type="ECO:0000313" key="5">
    <source>
        <dbReference type="EMBL" id="MBB5082638.1"/>
    </source>
</evidence>
<evidence type="ECO:0000256" key="1">
    <source>
        <dbReference type="ARBA" id="ARBA00023015"/>
    </source>
</evidence>
<reference evidence="5 6" key="1">
    <citation type="submission" date="2020-08" db="EMBL/GenBank/DDBJ databases">
        <title>Genomic Encyclopedia of Type Strains, Phase IV (KMG-IV): sequencing the most valuable type-strain genomes for metagenomic binning, comparative biology and taxonomic classification.</title>
        <authorList>
            <person name="Goeker M."/>
        </authorList>
    </citation>
    <scope>NUCLEOTIDE SEQUENCE [LARGE SCALE GENOMIC DNA]</scope>
    <source>
        <strain evidence="5 6">DSM 45385</strain>
    </source>
</reference>
<dbReference type="RefSeq" id="WP_184971052.1">
    <property type="nucleotide sequence ID" value="NZ_JACHIN010000014.1"/>
</dbReference>
<protein>
    <submittedName>
        <fullName evidence="5">AraC-like DNA-binding protein</fullName>
    </submittedName>
</protein>
<dbReference type="InterPro" id="IPR018060">
    <property type="entry name" value="HTH_AraC"/>
</dbReference>
<keyword evidence="1" id="KW-0805">Transcription regulation</keyword>
<sequence>MDALAELLDGVRARGATFGRTVMDTPWAVGFASGAPLTLTTMIRGQAWVVPEAGEPLRLGQGDVAVVRGPHTIADPPGTAPQFMVTPGSYCLLADGTELGDELTQGPRTCGPRPDADALMLSGAYEGPIGERLLRALPPALVLPAGRHPALDLLSEEIAAVRPGQQVVLDRLLDLALVAALRAWFDRPGASVEADPVVDRALRLLHDKLDRPWTVADLAAETGVSRAALARRFAARVGSPPMAYLAGRRVEVAADLLRGSDATLTTIARRVGYSDAFALSVAFKRLRGVTPSEHRAAAYPA</sequence>
<dbReference type="Pfam" id="PF12833">
    <property type="entry name" value="HTH_18"/>
    <property type="match status" value="1"/>
</dbReference>
<dbReference type="SMART" id="SM00342">
    <property type="entry name" value="HTH_ARAC"/>
    <property type="match status" value="1"/>
</dbReference>
<feature type="domain" description="HTH araC/xylS-type" evidence="4">
    <location>
        <begin position="199"/>
        <end position="297"/>
    </location>
</feature>
<dbReference type="InterPro" id="IPR009057">
    <property type="entry name" value="Homeodomain-like_sf"/>
</dbReference>
<dbReference type="SUPFAM" id="SSF46689">
    <property type="entry name" value="Homeodomain-like"/>
    <property type="match status" value="2"/>
</dbReference>
<accession>A0A7W8ADA2</accession>
<dbReference type="InterPro" id="IPR050204">
    <property type="entry name" value="AraC_XylS_family_regulators"/>
</dbReference>
<keyword evidence="6" id="KW-1185">Reference proteome</keyword>
<dbReference type="PANTHER" id="PTHR46796">
    <property type="entry name" value="HTH-TYPE TRANSCRIPTIONAL ACTIVATOR RHAS-RELATED"/>
    <property type="match status" value="1"/>
</dbReference>
<gene>
    <name evidence="5" type="ORF">HNR40_008134</name>
</gene>
<dbReference type="GO" id="GO:0003700">
    <property type="term" value="F:DNA-binding transcription factor activity"/>
    <property type="evidence" value="ECO:0007669"/>
    <property type="project" value="InterPro"/>
</dbReference>
<dbReference type="GO" id="GO:0043565">
    <property type="term" value="F:sequence-specific DNA binding"/>
    <property type="evidence" value="ECO:0007669"/>
    <property type="project" value="InterPro"/>
</dbReference>
<comment type="caution">
    <text evidence="5">The sequence shown here is derived from an EMBL/GenBank/DDBJ whole genome shotgun (WGS) entry which is preliminary data.</text>
</comment>
<evidence type="ECO:0000313" key="6">
    <source>
        <dbReference type="Proteomes" id="UP000568380"/>
    </source>
</evidence>
<name>A0A7W8ADA2_9ACTN</name>
<dbReference type="Proteomes" id="UP000568380">
    <property type="component" value="Unassembled WGS sequence"/>
</dbReference>
<dbReference type="PANTHER" id="PTHR46796:SF13">
    <property type="entry name" value="HTH-TYPE TRANSCRIPTIONAL ACTIVATOR RHAS"/>
    <property type="match status" value="1"/>
</dbReference>
<dbReference type="Gene3D" id="1.10.10.60">
    <property type="entry name" value="Homeodomain-like"/>
    <property type="match status" value="2"/>
</dbReference>
<organism evidence="5 6">
    <name type="scientific">Nonomuraea endophytica</name>
    <dbReference type="NCBI Taxonomy" id="714136"/>
    <lineage>
        <taxon>Bacteria</taxon>
        <taxon>Bacillati</taxon>
        <taxon>Actinomycetota</taxon>
        <taxon>Actinomycetes</taxon>
        <taxon>Streptosporangiales</taxon>
        <taxon>Streptosporangiaceae</taxon>
        <taxon>Nonomuraea</taxon>
    </lineage>
</organism>
<evidence type="ECO:0000259" key="4">
    <source>
        <dbReference type="PROSITE" id="PS01124"/>
    </source>
</evidence>
<keyword evidence="2 5" id="KW-0238">DNA-binding</keyword>
<dbReference type="PROSITE" id="PS01124">
    <property type="entry name" value="HTH_ARAC_FAMILY_2"/>
    <property type="match status" value="1"/>
</dbReference>
<dbReference type="AlphaFoldDB" id="A0A7W8ADA2"/>
<dbReference type="Pfam" id="PF12852">
    <property type="entry name" value="Cupin_6"/>
    <property type="match status" value="1"/>
</dbReference>
<keyword evidence="3" id="KW-0804">Transcription</keyword>
<dbReference type="EMBL" id="JACHIN010000014">
    <property type="protein sequence ID" value="MBB5082638.1"/>
    <property type="molecule type" value="Genomic_DNA"/>
</dbReference>
<evidence type="ECO:0000256" key="2">
    <source>
        <dbReference type="ARBA" id="ARBA00023125"/>
    </source>
</evidence>
<dbReference type="InterPro" id="IPR032783">
    <property type="entry name" value="AraC_lig"/>
</dbReference>
<dbReference type="InterPro" id="IPR018062">
    <property type="entry name" value="HTH_AraC-typ_CS"/>
</dbReference>
<dbReference type="PROSITE" id="PS00041">
    <property type="entry name" value="HTH_ARAC_FAMILY_1"/>
    <property type="match status" value="1"/>
</dbReference>
<proteinExistence type="predicted"/>